<evidence type="ECO:0000313" key="2">
    <source>
        <dbReference type="Proteomes" id="UP000494245"/>
    </source>
</evidence>
<dbReference type="AlphaFoldDB" id="A0A6V8LVF0"/>
<reference evidence="1 2" key="2">
    <citation type="submission" date="2020-05" db="EMBL/GenBank/DDBJ databases">
        <title>Draft genome sequence of Desulfovibrio sp. strainFSS-1.</title>
        <authorList>
            <person name="Shimoshige H."/>
            <person name="Kobayashi H."/>
            <person name="Maekawa T."/>
        </authorList>
    </citation>
    <scope>NUCLEOTIDE SEQUENCE [LARGE SCALE GENOMIC DNA]</scope>
    <source>
        <strain evidence="1 2">SIID29052-01</strain>
    </source>
</reference>
<reference evidence="1 2" key="1">
    <citation type="submission" date="2020-04" db="EMBL/GenBank/DDBJ databases">
        <authorList>
            <consortium name="Desulfovibrio sp. FSS-1 genome sequencing consortium"/>
            <person name="Shimoshige H."/>
            <person name="Kobayashi H."/>
            <person name="Maekawa T."/>
        </authorList>
    </citation>
    <scope>NUCLEOTIDE SEQUENCE [LARGE SCALE GENOMIC DNA]</scope>
    <source>
        <strain evidence="1 2">SIID29052-01</strain>
    </source>
</reference>
<keyword evidence="2" id="KW-1185">Reference proteome</keyword>
<dbReference type="EMBL" id="BLTE01000005">
    <property type="protein sequence ID" value="GFK93647.1"/>
    <property type="molecule type" value="Genomic_DNA"/>
</dbReference>
<evidence type="ECO:0000313" key="1">
    <source>
        <dbReference type="EMBL" id="GFK93647.1"/>
    </source>
</evidence>
<gene>
    <name evidence="1" type="ORF">NNJEOMEG_01481</name>
</gene>
<comment type="caution">
    <text evidence="1">The sequence shown here is derived from an EMBL/GenBank/DDBJ whole genome shotgun (WGS) entry which is preliminary data.</text>
</comment>
<accession>A0A6V8LVF0</accession>
<organism evidence="1 2">
    <name type="scientific">Fundidesulfovibrio magnetotacticus</name>
    <dbReference type="NCBI Taxonomy" id="2730080"/>
    <lineage>
        <taxon>Bacteria</taxon>
        <taxon>Pseudomonadati</taxon>
        <taxon>Thermodesulfobacteriota</taxon>
        <taxon>Desulfovibrionia</taxon>
        <taxon>Desulfovibrionales</taxon>
        <taxon>Desulfovibrionaceae</taxon>
        <taxon>Fundidesulfovibrio</taxon>
    </lineage>
</organism>
<protein>
    <recommendedName>
        <fullName evidence="3">DUF429 domain-containing protein</fullName>
    </recommendedName>
</protein>
<sequence>MRIHGIDFTSTPARAKPLVCADACLEGGVLAVESLTVFEGPGDRAFEALAAHLLSGGTAVAGFDFPFSLSRKVLVGPHPLFPDMSWPAPWEPFARRLADLSREDFAALLEAYKAPRPKGDKQHKRLADEAARAQSPQTLHYTPVARMFHAGAALFLKHGFDVAPQRRTDCPLTAVEAYPGLFVREMAGKAPYKAEAADRANNRPEPARARHEARARILDALEGPACRARYGLRTVLAPRVRERALEDATGDTLDSALCALQAAWAWERRSQGWGMPGPERVDPAMLAFEGWIADPACIAPARP</sequence>
<evidence type="ECO:0008006" key="3">
    <source>
        <dbReference type="Google" id="ProtNLM"/>
    </source>
</evidence>
<name>A0A6V8LVF0_9BACT</name>
<dbReference type="Proteomes" id="UP000494245">
    <property type="component" value="Unassembled WGS sequence"/>
</dbReference>
<proteinExistence type="predicted"/>
<dbReference type="RefSeq" id="WP_173082885.1">
    <property type="nucleotide sequence ID" value="NZ_BLTE01000005.1"/>
</dbReference>